<accession>A0A8J3G7R5</accession>
<evidence type="ECO:0000256" key="4">
    <source>
        <dbReference type="ARBA" id="ARBA00023136"/>
    </source>
</evidence>
<dbReference type="RefSeq" id="WP_189563328.1">
    <property type="nucleotide sequence ID" value="NZ_BMXF01000001.1"/>
</dbReference>
<keyword evidence="4" id="KW-0472">Membrane</keyword>
<evidence type="ECO:0000313" key="9">
    <source>
        <dbReference type="Proteomes" id="UP000598271"/>
    </source>
</evidence>
<dbReference type="SUPFAM" id="SSF48452">
    <property type="entry name" value="TPR-like"/>
    <property type="match status" value="1"/>
</dbReference>
<feature type="domain" description="SusD-like N-terminal" evidence="7">
    <location>
        <begin position="100"/>
        <end position="232"/>
    </location>
</feature>
<evidence type="ECO:0000259" key="7">
    <source>
        <dbReference type="Pfam" id="PF14322"/>
    </source>
</evidence>
<proteinExistence type="inferred from homology"/>
<dbReference type="Pfam" id="PF14322">
    <property type="entry name" value="SusD-like_3"/>
    <property type="match status" value="1"/>
</dbReference>
<keyword evidence="9" id="KW-1185">Reference proteome</keyword>
<keyword evidence="3" id="KW-0732">Signal</keyword>
<dbReference type="AlphaFoldDB" id="A0A8J3G7R5"/>
<dbReference type="EMBL" id="BMXF01000001">
    <property type="protein sequence ID" value="GHB59133.1"/>
    <property type="molecule type" value="Genomic_DNA"/>
</dbReference>
<evidence type="ECO:0000259" key="6">
    <source>
        <dbReference type="Pfam" id="PF07980"/>
    </source>
</evidence>
<evidence type="ECO:0000256" key="3">
    <source>
        <dbReference type="ARBA" id="ARBA00022729"/>
    </source>
</evidence>
<protein>
    <submittedName>
        <fullName evidence="8">Membrane protein</fullName>
    </submittedName>
</protein>
<evidence type="ECO:0000256" key="5">
    <source>
        <dbReference type="ARBA" id="ARBA00023237"/>
    </source>
</evidence>
<dbReference type="InterPro" id="IPR012944">
    <property type="entry name" value="SusD_RagB_dom"/>
</dbReference>
<comment type="caution">
    <text evidence="8">The sequence shown here is derived from an EMBL/GenBank/DDBJ whole genome shotgun (WGS) entry which is preliminary data.</text>
</comment>
<dbReference type="CDD" id="cd08977">
    <property type="entry name" value="SusD"/>
    <property type="match status" value="1"/>
</dbReference>
<comment type="similarity">
    <text evidence="2">Belongs to the SusD family.</text>
</comment>
<dbReference type="PROSITE" id="PS51257">
    <property type="entry name" value="PROKAR_LIPOPROTEIN"/>
    <property type="match status" value="1"/>
</dbReference>
<sequence>MAYLFKNILPYALTGSLLLLGGCASQLDVKPVNTIDAGAAVATSGDVAALLVGAYDALGDLDVYGGNIQRDADLLGDNGEIFFDGTFVAPDEIFRKSMLVNNGQAEVTWLDSYRAINIANNVLANLDVVTEGDRARVEGEAKFIRGTLYFELVRNYAKAWTDGTPSANPGVPLVLEPTVEITEQAKVSRNSVSEVYAQVIKDLTEAETKLPESNGFFATKYAAAGMLSRVYMMQQKYPEAANAATRVIDSKKYSLVNTAEVFDLRVNQNGFNTAEDIFAIQLTSQDGLNALNTFYGAPEYGGRGDILIEDAHLALYENGDRRAELFYVAENGNTYTSKWINQYGNIKILRLAEMYLTRAEANFRNDSSIGASPASDINLIRARAGLSAIPATSLTIGAIMKERHLELAFEGHLIHDIKRTKGTVGGLAFDSPKLVYPIPLRETDANANLTQNPGY</sequence>
<dbReference type="GO" id="GO:0009279">
    <property type="term" value="C:cell outer membrane"/>
    <property type="evidence" value="ECO:0007669"/>
    <property type="project" value="UniProtKB-SubCell"/>
</dbReference>
<comment type="subcellular location">
    <subcellularLocation>
        <location evidence="1">Cell outer membrane</location>
    </subcellularLocation>
</comment>
<dbReference type="InterPro" id="IPR011990">
    <property type="entry name" value="TPR-like_helical_dom_sf"/>
</dbReference>
<name>A0A8J3G7R5_9BACT</name>
<evidence type="ECO:0000256" key="1">
    <source>
        <dbReference type="ARBA" id="ARBA00004442"/>
    </source>
</evidence>
<dbReference type="InterPro" id="IPR033985">
    <property type="entry name" value="SusD-like_N"/>
</dbReference>
<reference evidence="8 9" key="1">
    <citation type="journal article" date="2014" name="Int. J. Syst. Evol. Microbiol.">
        <title>Complete genome sequence of Corynebacterium casei LMG S-19264T (=DSM 44701T), isolated from a smear-ripened cheese.</title>
        <authorList>
            <consortium name="US DOE Joint Genome Institute (JGI-PGF)"/>
            <person name="Walter F."/>
            <person name="Albersmeier A."/>
            <person name="Kalinowski J."/>
            <person name="Ruckert C."/>
        </authorList>
    </citation>
    <scope>NUCLEOTIDE SEQUENCE [LARGE SCALE GENOMIC DNA]</scope>
    <source>
        <strain evidence="8 9">KCTC 12866</strain>
    </source>
</reference>
<keyword evidence="5" id="KW-0998">Cell outer membrane</keyword>
<evidence type="ECO:0000256" key="2">
    <source>
        <dbReference type="ARBA" id="ARBA00006275"/>
    </source>
</evidence>
<gene>
    <name evidence="8" type="ORF">GCM10007390_10990</name>
</gene>
<dbReference type="Pfam" id="PF07980">
    <property type="entry name" value="SusD_RagB"/>
    <property type="match status" value="1"/>
</dbReference>
<organism evidence="8 9">
    <name type="scientific">Persicitalea jodogahamensis</name>
    <dbReference type="NCBI Taxonomy" id="402147"/>
    <lineage>
        <taxon>Bacteria</taxon>
        <taxon>Pseudomonadati</taxon>
        <taxon>Bacteroidota</taxon>
        <taxon>Cytophagia</taxon>
        <taxon>Cytophagales</taxon>
        <taxon>Spirosomataceae</taxon>
        <taxon>Persicitalea</taxon>
    </lineage>
</organism>
<evidence type="ECO:0000313" key="8">
    <source>
        <dbReference type="EMBL" id="GHB59133.1"/>
    </source>
</evidence>
<dbReference type="Proteomes" id="UP000598271">
    <property type="component" value="Unassembled WGS sequence"/>
</dbReference>
<dbReference type="Gene3D" id="1.25.40.390">
    <property type="match status" value="1"/>
</dbReference>
<feature type="domain" description="RagB/SusD" evidence="6">
    <location>
        <begin position="333"/>
        <end position="421"/>
    </location>
</feature>